<dbReference type="EMBL" id="AJWZ01005027">
    <property type="protein sequence ID" value="EKC63725.1"/>
    <property type="molecule type" value="Genomic_DNA"/>
</dbReference>
<organism evidence="1">
    <name type="scientific">human gut metagenome</name>
    <dbReference type="NCBI Taxonomy" id="408170"/>
    <lineage>
        <taxon>unclassified sequences</taxon>
        <taxon>metagenomes</taxon>
        <taxon>organismal metagenomes</taxon>
    </lineage>
</organism>
<protein>
    <submittedName>
        <fullName evidence="1">Transcriptional regulator, TetR family</fullName>
    </submittedName>
</protein>
<name>K1TB98_9ZZZZ</name>
<reference evidence="1" key="1">
    <citation type="journal article" date="2013" name="Environ. Microbiol.">
        <title>Microbiota from the distal guts of lean and obese adolescents exhibit partial functional redundancy besides clear differences in community structure.</title>
        <authorList>
            <person name="Ferrer M."/>
            <person name="Ruiz A."/>
            <person name="Lanza F."/>
            <person name="Haange S.B."/>
            <person name="Oberbach A."/>
            <person name="Till H."/>
            <person name="Bargiela R."/>
            <person name="Campoy C."/>
            <person name="Segura M.T."/>
            <person name="Richter M."/>
            <person name="von Bergen M."/>
            <person name="Seifert J."/>
            <person name="Suarez A."/>
        </authorList>
    </citation>
    <scope>NUCLEOTIDE SEQUENCE</scope>
</reference>
<accession>K1TB98</accession>
<evidence type="ECO:0000313" key="1">
    <source>
        <dbReference type="EMBL" id="EKC63725.1"/>
    </source>
</evidence>
<comment type="caution">
    <text evidence="1">The sequence shown here is derived from an EMBL/GenBank/DDBJ whole genome shotgun (WGS) entry which is preliminary data.</text>
</comment>
<dbReference type="AlphaFoldDB" id="K1TB98"/>
<sequence length="38" mass="4326">DELYLITPDYLTPYLSYIKNNKRLFRTATEKCGGVGDG</sequence>
<gene>
    <name evidence="1" type="ORF">OBE_07316</name>
</gene>
<feature type="non-terminal residue" evidence="1">
    <location>
        <position position="1"/>
    </location>
</feature>
<proteinExistence type="predicted"/>